<evidence type="ECO:0000256" key="5">
    <source>
        <dbReference type="SAM" id="SignalP"/>
    </source>
</evidence>
<evidence type="ECO:0000313" key="8">
    <source>
        <dbReference type="Proteomes" id="UP000023541"/>
    </source>
</evidence>
<dbReference type="InterPro" id="IPR010538">
    <property type="entry name" value="DHOR"/>
</dbReference>
<feature type="domain" description="Cytochrome c" evidence="6">
    <location>
        <begin position="340"/>
        <end position="472"/>
    </location>
</feature>
<evidence type="ECO:0000256" key="1">
    <source>
        <dbReference type="ARBA" id="ARBA00022617"/>
    </source>
</evidence>
<name>A0A023BQM1_9FLAO</name>
<feature type="chain" id="PRO_5001515559" evidence="5">
    <location>
        <begin position="24"/>
        <end position="472"/>
    </location>
</feature>
<dbReference type="InterPro" id="IPR051395">
    <property type="entry name" value="Cytochrome_c_Peroxidase/MauG"/>
</dbReference>
<evidence type="ECO:0000256" key="3">
    <source>
        <dbReference type="ARBA" id="ARBA00023004"/>
    </source>
</evidence>
<dbReference type="RefSeq" id="WP_034245880.1">
    <property type="nucleotide sequence ID" value="NZ_AQRA01000009.1"/>
</dbReference>
<keyword evidence="5" id="KW-0732">Signal</keyword>
<dbReference type="InterPro" id="IPR036909">
    <property type="entry name" value="Cyt_c-like_dom_sf"/>
</dbReference>
<dbReference type="PANTHER" id="PTHR30600">
    <property type="entry name" value="CYTOCHROME C PEROXIDASE-RELATED"/>
    <property type="match status" value="1"/>
</dbReference>
<protein>
    <submittedName>
        <fullName evidence="7">Thiol oxidoreductase</fullName>
    </submittedName>
</protein>
<dbReference type="eggNOG" id="COG3488">
    <property type="taxonomic scope" value="Bacteria"/>
</dbReference>
<dbReference type="SUPFAM" id="SSF46626">
    <property type="entry name" value="Cytochrome c"/>
    <property type="match status" value="1"/>
</dbReference>
<gene>
    <name evidence="7" type="ORF">ATO12_25175</name>
</gene>
<dbReference type="GO" id="GO:0004130">
    <property type="term" value="F:cytochrome-c peroxidase activity"/>
    <property type="evidence" value="ECO:0007669"/>
    <property type="project" value="TreeGrafter"/>
</dbReference>
<dbReference type="GO" id="GO:0009055">
    <property type="term" value="F:electron transfer activity"/>
    <property type="evidence" value="ECO:0007669"/>
    <property type="project" value="InterPro"/>
</dbReference>
<evidence type="ECO:0000259" key="6">
    <source>
        <dbReference type="PROSITE" id="PS51007"/>
    </source>
</evidence>
<dbReference type="EMBL" id="AQRA01000009">
    <property type="protein sequence ID" value="EZH72229.1"/>
    <property type="molecule type" value="Genomic_DNA"/>
</dbReference>
<keyword evidence="3 4" id="KW-0408">Iron</keyword>
<dbReference type="Proteomes" id="UP000023541">
    <property type="component" value="Unassembled WGS sequence"/>
</dbReference>
<proteinExistence type="predicted"/>
<dbReference type="PROSITE" id="PS51007">
    <property type="entry name" value="CYTC"/>
    <property type="match status" value="1"/>
</dbReference>
<accession>A0A023BQM1</accession>
<evidence type="ECO:0000256" key="2">
    <source>
        <dbReference type="ARBA" id="ARBA00022723"/>
    </source>
</evidence>
<dbReference type="PIRSF" id="PIRSF028099">
    <property type="entry name" value="DUF1111"/>
    <property type="match status" value="1"/>
</dbReference>
<dbReference type="GO" id="GO:0020037">
    <property type="term" value="F:heme binding"/>
    <property type="evidence" value="ECO:0007669"/>
    <property type="project" value="InterPro"/>
</dbReference>
<dbReference type="PANTHER" id="PTHR30600:SF4">
    <property type="entry name" value="CYTOCHROME C DOMAIN-CONTAINING PROTEIN"/>
    <property type="match status" value="1"/>
</dbReference>
<dbReference type="OrthoDB" id="9805202at2"/>
<comment type="caution">
    <text evidence="7">The sequence shown here is derived from an EMBL/GenBank/DDBJ whole genome shotgun (WGS) entry which is preliminary data.</text>
</comment>
<evidence type="ECO:0000256" key="4">
    <source>
        <dbReference type="PROSITE-ProRule" id="PRU00433"/>
    </source>
</evidence>
<feature type="signal peptide" evidence="5">
    <location>
        <begin position="1"/>
        <end position="23"/>
    </location>
</feature>
<dbReference type="Pfam" id="PF06537">
    <property type="entry name" value="DHOR"/>
    <property type="match status" value="1"/>
</dbReference>
<dbReference type="STRING" id="1317122.ATO12_25175"/>
<sequence>MKKKFLYVTLFSFYLLSFFGCSDDEYTDPTPTNQAVYEDGEEFLAGRLTINSQTSNAFGRAIPGLSDEEQIFFGIGNSLFNQAWVSSPASTTARDGLGPTFNSRACTSCHSKDGRGLPITENILGSNGFLMRISMPGIGENGGPNPVTNYGTQIQDKANSGILHEAKIRATYEIIEGSYSDGETYTLQKPIYEIYDEQFGSLQDVLTSPRVGTQTIGMGLIDALPEASILAHADEHDADNDGISGKPNYVWDVKENQLRLGKYGWKANQPSLEQQVFSAFHGDMGLTTSFLPENNCPTSQVDCMNAANGGEPEVTDLQLERVVFYQRTLGVPIRRNFKDENVLKGKVLFNDLQCISCHQTKYIAGNSPSTPLIEGVVFNPYSDFLLHDMGEALADNRSDFKANGREWRTQPLWGIGLIKTINNHTFFLHDGRARNIEEAILWHGGEAENSLNEFKKLPKSQRQELIAFINSL</sequence>
<dbReference type="InterPro" id="IPR009056">
    <property type="entry name" value="Cyt_c-like_dom"/>
</dbReference>
<keyword evidence="8" id="KW-1185">Reference proteome</keyword>
<evidence type="ECO:0000313" key="7">
    <source>
        <dbReference type="EMBL" id="EZH72229.1"/>
    </source>
</evidence>
<dbReference type="AlphaFoldDB" id="A0A023BQM1"/>
<dbReference type="GO" id="GO:0046872">
    <property type="term" value="F:metal ion binding"/>
    <property type="evidence" value="ECO:0007669"/>
    <property type="project" value="UniProtKB-KW"/>
</dbReference>
<keyword evidence="2 4" id="KW-0479">Metal-binding</keyword>
<dbReference type="Gene3D" id="1.10.760.10">
    <property type="entry name" value="Cytochrome c-like domain"/>
    <property type="match status" value="1"/>
</dbReference>
<dbReference type="PROSITE" id="PS51257">
    <property type="entry name" value="PROKAR_LIPOPROTEIN"/>
    <property type="match status" value="1"/>
</dbReference>
<reference evidence="7 8" key="1">
    <citation type="submission" date="2014-04" db="EMBL/GenBank/DDBJ databases">
        <title>Aquimarina sp. 22II-S11-z7 Genome Sequencing.</title>
        <authorList>
            <person name="Lai Q."/>
        </authorList>
    </citation>
    <scope>NUCLEOTIDE SEQUENCE [LARGE SCALE GENOMIC DNA]</scope>
    <source>
        <strain evidence="7 8">22II-S11-z7</strain>
    </source>
</reference>
<keyword evidence="1 4" id="KW-0349">Heme</keyword>
<organism evidence="7 8">
    <name type="scientific">Aquimarina atlantica</name>
    <dbReference type="NCBI Taxonomy" id="1317122"/>
    <lineage>
        <taxon>Bacteria</taxon>
        <taxon>Pseudomonadati</taxon>
        <taxon>Bacteroidota</taxon>
        <taxon>Flavobacteriia</taxon>
        <taxon>Flavobacteriales</taxon>
        <taxon>Flavobacteriaceae</taxon>
        <taxon>Aquimarina</taxon>
    </lineage>
</organism>